<evidence type="ECO:0000256" key="3">
    <source>
        <dbReference type="ARBA" id="ARBA00023163"/>
    </source>
</evidence>
<dbReference type="InterPro" id="IPR011256">
    <property type="entry name" value="Reg_factor_effector_dom_sf"/>
</dbReference>
<accession>A0ABS1ERM0</accession>
<dbReference type="Proteomes" id="UP000596739">
    <property type="component" value="Unassembled WGS sequence"/>
</dbReference>
<dbReference type="PANTHER" id="PTHR47504:SF5">
    <property type="entry name" value="RIGHT ORIGIN-BINDING PROTEIN"/>
    <property type="match status" value="1"/>
</dbReference>
<protein>
    <submittedName>
        <fullName evidence="5">AraC family transcriptional regulator</fullName>
    </submittedName>
</protein>
<organism evidence="5 6">
    <name type="scientific">Clostridium yunnanense</name>
    <dbReference type="NCBI Taxonomy" id="2800325"/>
    <lineage>
        <taxon>Bacteria</taxon>
        <taxon>Bacillati</taxon>
        <taxon>Bacillota</taxon>
        <taxon>Clostridia</taxon>
        <taxon>Eubacteriales</taxon>
        <taxon>Clostridiaceae</taxon>
        <taxon>Clostridium</taxon>
    </lineage>
</organism>
<dbReference type="PROSITE" id="PS01124">
    <property type="entry name" value="HTH_ARAC_FAMILY_2"/>
    <property type="match status" value="1"/>
</dbReference>
<comment type="caution">
    <text evidence="5">The sequence shown here is derived from an EMBL/GenBank/DDBJ whole genome shotgun (WGS) entry which is preliminary data.</text>
</comment>
<dbReference type="Gene3D" id="1.10.10.60">
    <property type="entry name" value="Homeodomain-like"/>
    <property type="match status" value="2"/>
</dbReference>
<evidence type="ECO:0000259" key="4">
    <source>
        <dbReference type="PROSITE" id="PS01124"/>
    </source>
</evidence>
<dbReference type="EMBL" id="JAENHN010000043">
    <property type="protein sequence ID" value="MBK1812022.1"/>
    <property type="molecule type" value="Genomic_DNA"/>
</dbReference>
<keyword evidence="3" id="KW-0804">Transcription</keyword>
<dbReference type="Gene3D" id="3.20.80.10">
    <property type="entry name" value="Regulatory factor, effector binding domain"/>
    <property type="match status" value="1"/>
</dbReference>
<keyword evidence="2" id="KW-0238">DNA-binding</keyword>
<dbReference type="InterPro" id="IPR050959">
    <property type="entry name" value="MarA-like"/>
</dbReference>
<dbReference type="InterPro" id="IPR029442">
    <property type="entry name" value="GyrI-like"/>
</dbReference>
<keyword evidence="6" id="KW-1185">Reference proteome</keyword>
<reference evidence="6" key="1">
    <citation type="submission" date="2021-01" db="EMBL/GenBank/DDBJ databases">
        <title>Genome public.</title>
        <authorList>
            <person name="Liu C."/>
            <person name="Sun Q."/>
        </authorList>
    </citation>
    <scope>NUCLEOTIDE SEQUENCE [LARGE SCALE GENOMIC DNA]</scope>
    <source>
        <strain evidence="6">YIM B02505</strain>
    </source>
</reference>
<dbReference type="InterPro" id="IPR010499">
    <property type="entry name" value="AraC_E-bd"/>
</dbReference>
<dbReference type="SUPFAM" id="SSF46689">
    <property type="entry name" value="Homeodomain-like"/>
    <property type="match status" value="2"/>
</dbReference>
<sequence length="286" mass="33103">MLQEFNKVMEYIEDNLTEDIEVEKIAQIARASEYHFRKMFSYISGMSLSEYIKNRRLANANVDLINGEKVTDVAFKYGYQSVDGFTRAFKAWTGILPSEVIKTKVQKSFPKFSFYLNIRGGVSMEFRIEEKKAFNIIGVSKRVPIQFEGVNNVILELAKSITEQQRAEMHEFKDMYPHRVVNASYDFDDGVLEEKGELAHMIGFVSEKTNKFEDLEEINVPALTWAIFPNEGLFPMTLQSTWAQIYSEWLPSSEYELVKAPSISFTEHDKGTESKYSEIWIAVRKK</sequence>
<dbReference type="Pfam" id="PF06445">
    <property type="entry name" value="GyrI-like"/>
    <property type="match status" value="1"/>
</dbReference>
<feature type="domain" description="HTH araC/xylS-type" evidence="4">
    <location>
        <begin position="6"/>
        <end position="103"/>
    </location>
</feature>
<name>A0ABS1ERM0_9CLOT</name>
<dbReference type="Pfam" id="PF12833">
    <property type="entry name" value="HTH_18"/>
    <property type="match status" value="1"/>
</dbReference>
<keyword evidence="1" id="KW-0805">Transcription regulation</keyword>
<evidence type="ECO:0000256" key="1">
    <source>
        <dbReference type="ARBA" id="ARBA00023015"/>
    </source>
</evidence>
<dbReference type="SUPFAM" id="SSF55136">
    <property type="entry name" value="Probable bacterial effector-binding domain"/>
    <property type="match status" value="1"/>
</dbReference>
<dbReference type="SMART" id="SM00871">
    <property type="entry name" value="AraC_E_bind"/>
    <property type="match status" value="1"/>
</dbReference>
<dbReference type="InterPro" id="IPR018060">
    <property type="entry name" value="HTH_AraC"/>
</dbReference>
<dbReference type="SMART" id="SM00342">
    <property type="entry name" value="HTH_ARAC"/>
    <property type="match status" value="1"/>
</dbReference>
<evidence type="ECO:0000313" key="6">
    <source>
        <dbReference type="Proteomes" id="UP000596739"/>
    </source>
</evidence>
<evidence type="ECO:0000313" key="5">
    <source>
        <dbReference type="EMBL" id="MBK1812022.1"/>
    </source>
</evidence>
<proteinExistence type="predicted"/>
<evidence type="ECO:0000256" key="2">
    <source>
        <dbReference type="ARBA" id="ARBA00023125"/>
    </source>
</evidence>
<dbReference type="RefSeq" id="WP_200270802.1">
    <property type="nucleotide sequence ID" value="NZ_JAENHN010000043.1"/>
</dbReference>
<dbReference type="PANTHER" id="PTHR47504">
    <property type="entry name" value="RIGHT ORIGIN-BINDING PROTEIN"/>
    <property type="match status" value="1"/>
</dbReference>
<dbReference type="InterPro" id="IPR009057">
    <property type="entry name" value="Homeodomain-like_sf"/>
</dbReference>
<gene>
    <name evidence="5" type="ORF">JHL18_15475</name>
</gene>